<evidence type="ECO:0000313" key="5">
    <source>
        <dbReference type="Proteomes" id="UP000309231"/>
    </source>
</evidence>
<feature type="signal peptide" evidence="1">
    <location>
        <begin position="1"/>
        <end position="38"/>
    </location>
</feature>
<keyword evidence="5" id="KW-1185">Reference proteome</keyword>
<dbReference type="Pfam" id="PF13354">
    <property type="entry name" value="Beta-lactamase2"/>
    <property type="match status" value="1"/>
</dbReference>
<organism evidence="4 5">
    <name type="scientific">Mycolicibacterium mucogenicum DSM 44124</name>
    <dbReference type="NCBI Taxonomy" id="1226753"/>
    <lineage>
        <taxon>Bacteria</taxon>
        <taxon>Bacillati</taxon>
        <taxon>Actinomycetota</taxon>
        <taxon>Actinomycetes</taxon>
        <taxon>Mycobacteriales</taxon>
        <taxon>Mycobacteriaceae</taxon>
        <taxon>Mycolicibacterium</taxon>
    </lineage>
</organism>
<name>A0A8E4R6Q2_MYCMU</name>
<dbReference type="Proteomes" id="UP000309231">
    <property type="component" value="Chromosome"/>
</dbReference>
<dbReference type="EMBL" id="CP062008">
    <property type="protein sequence ID" value="QPG68804.1"/>
    <property type="molecule type" value="Genomic_DNA"/>
</dbReference>
<accession>A0A8E4R6Q2</accession>
<dbReference type="SUPFAM" id="SSF56601">
    <property type="entry name" value="beta-lactamase/transpeptidase-like"/>
    <property type="match status" value="1"/>
</dbReference>
<sequence length="454" mass="48712">MCWTLLVPASRHKTRAALATAGAVIVVLGGCSSTPAAVAPPSSAAYGALIDMSTPQGMRSRQTMDMLNSDWSIEPAGVKTLAAPDQVDDITYRMKWIWWDRPFKLTGIDIGAGQSTLHVTNSYGVNQDIQLHVDGKGTVDRMEVSLRPPPVKSWADVDAAIAKSGAHYSYQVAKVVDGKCVKVAGTNVDEPMPLASIMKIYVLLAVARAVSAGTLSWDDKVTVTAEGKKLGSAGMDNLAPGTQVTVHEAAQQMISVSDNMATDMLINKVGPAAVDEALVVAGHHDPASLTPYPTMHELFSIGWGKPDVRDQWKNGDKAQRTALLQQVSSRPYEPDPYRTRTPASSIGAEWYGSAADICREHVAVQAAAVGPAAPVRDIMSKVAGIDLDRAKWPYLGSKGGNLPGDLGFSWYAVDHTGQPWVVNFQLTWPTFKGQTAAQWLLSIIKQAFDLIPVQ</sequence>
<dbReference type="InterPro" id="IPR045155">
    <property type="entry name" value="Beta-lactam_cat"/>
</dbReference>
<dbReference type="GO" id="GO:0046677">
    <property type="term" value="P:response to antibiotic"/>
    <property type="evidence" value="ECO:0007669"/>
    <property type="project" value="InterPro"/>
</dbReference>
<evidence type="ECO:0000313" key="4">
    <source>
        <dbReference type="EMBL" id="QPG68804.1"/>
    </source>
</evidence>
<evidence type="ECO:0000259" key="2">
    <source>
        <dbReference type="Pfam" id="PF13354"/>
    </source>
</evidence>
<dbReference type="PANTHER" id="PTHR35333">
    <property type="entry name" value="BETA-LACTAMASE"/>
    <property type="match status" value="1"/>
</dbReference>
<dbReference type="Gene3D" id="1.10.8.620">
    <property type="entry name" value="ORF12 helical bundle domain-like"/>
    <property type="match status" value="1"/>
</dbReference>
<keyword evidence="4" id="KW-0378">Hydrolase</keyword>
<dbReference type="PANTHER" id="PTHR35333:SF5">
    <property type="entry name" value="CONSERVED LIPOPROTEIN LPQF-RELATED"/>
    <property type="match status" value="1"/>
</dbReference>
<dbReference type="GO" id="GO:0030655">
    <property type="term" value="P:beta-lactam antibiotic catabolic process"/>
    <property type="evidence" value="ECO:0007669"/>
    <property type="project" value="InterPro"/>
</dbReference>
<feature type="domain" description="ORF 12 gene product N-terminal" evidence="3">
    <location>
        <begin position="53"/>
        <end position="139"/>
    </location>
</feature>
<reference evidence="4 5" key="1">
    <citation type="journal article" date="2019" name="BMC Evol. Biol.">
        <title>Comparative genomics of Mycobacterium mucogenicum and Mycobacterium neoaurum clade members emphasizing tRNA and non-coding RNA.</title>
        <authorList>
            <person name="Behra P.R.K."/>
            <person name="Pettersson B.M.F."/>
            <person name="Das S."/>
            <person name="Dasgupta S."/>
            <person name="Kirsebom L.A."/>
        </authorList>
    </citation>
    <scope>NUCLEOTIDE SEQUENCE [LARGE SCALE GENOMIC DNA]</scope>
    <source>
        <strain evidence="4 5">DSM 44124</strain>
    </source>
</reference>
<dbReference type="InterPro" id="IPR012338">
    <property type="entry name" value="Beta-lactam/transpept-like"/>
</dbReference>
<evidence type="ECO:0000256" key="1">
    <source>
        <dbReference type="SAM" id="SignalP"/>
    </source>
</evidence>
<protein>
    <submittedName>
        <fullName evidence="4">Serine hydrolase</fullName>
    </submittedName>
</protein>
<dbReference type="Pfam" id="PF18042">
    <property type="entry name" value="ORF_12_N"/>
    <property type="match status" value="1"/>
</dbReference>
<dbReference type="Gene3D" id="3.40.710.10">
    <property type="entry name" value="DD-peptidase/beta-lactamase superfamily"/>
    <property type="match status" value="1"/>
</dbReference>
<feature type="domain" description="Beta-lactamase class A catalytic" evidence="2">
    <location>
        <begin position="183"/>
        <end position="278"/>
    </location>
</feature>
<gene>
    <name evidence="4" type="ORF">C1S78_025845</name>
</gene>
<evidence type="ECO:0000259" key="3">
    <source>
        <dbReference type="Pfam" id="PF18042"/>
    </source>
</evidence>
<proteinExistence type="predicted"/>
<feature type="chain" id="PRO_5038526395" evidence="1">
    <location>
        <begin position="39"/>
        <end position="454"/>
    </location>
</feature>
<reference evidence="4 5" key="2">
    <citation type="journal article" date="2019" name="Sci. Rep.">
        <title>Insight into the biology of Mycobacterium mucogenicum and Mycobacterium neoaurum clade members.</title>
        <authorList>
            <person name="Behra P.R.K."/>
            <person name="Pettersson B.M.F."/>
            <person name="Ramesh M."/>
            <person name="Dasgupta S."/>
            <person name="Kirsebom L.A."/>
        </authorList>
    </citation>
    <scope>NUCLEOTIDE SEQUENCE [LARGE SCALE GENOMIC DNA]</scope>
    <source>
        <strain evidence="4 5">DSM 44124</strain>
    </source>
</reference>
<dbReference type="AlphaFoldDB" id="A0A8E4R6Q2"/>
<dbReference type="KEGG" id="mmuc:C1S78_025845"/>
<dbReference type="InterPro" id="IPR040846">
    <property type="entry name" value="ORF_12_N"/>
</dbReference>
<dbReference type="InterPro" id="IPR000871">
    <property type="entry name" value="Beta-lactam_class-A"/>
</dbReference>
<keyword evidence="1" id="KW-0732">Signal</keyword>
<dbReference type="GO" id="GO:0008800">
    <property type="term" value="F:beta-lactamase activity"/>
    <property type="evidence" value="ECO:0007669"/>
    <property type="project" value="InterPro"/>
</dbReference>